<dbReference type="Proteomes" id="UP001221898">
    <property type="component" value="Unassembled WGS sequence"/>
</dbReference>
<evidence type="ECO:0000313" key="2">
    <source>
        <dbReference type="Proteomes" id="UP001221898"/>
    </source>
</evidence>
<reference evidence="1" key="1">
    <citation type="journal article" date="2023" name="Science">
        <title>Genome structures resolve the early diversification of teleost fishes.</title>
        <authorList>
            <person name="Parey E."/>
            <person name="Louis A."/>
            <person name="Montfort J."/>
            <person name="Bouchez O."/>
            <person name="Roques C."/>
            <person name="Iampietro C."/>
            <person name="Lluch J."/>
            <person name="Castinel A."/>
            <person name="Donnadieu C."/>
            <person name="Desvignes T."/>
            <person name="Floi Bucao C."/>
            <person name="Jouanno E."/>
            <person name="Wen M."/>
            <person name="Mejri S."/>
            <person name="Dirks R."/>
            <person name="Jansen H."/>
            <person name="Henkel C."/>
            <person name="Chen W.J."/>
            <person name="Zahm M."/>
            <person name="Cabau C."/>
            <person name="Klopp C."/>
            <person name="Thompson A.W."/>
            <person name="Robinson-Rechavi M."/>
            <person name="Braasch I."/>
            <person name="Lecointre G."/>
            <person name="Bobe J."/>
            <person name="Postlethwait J.H."/>
            <person name="Berthelot C."/>
            <person name="Roest Crollius H."/>
            <person name="Guiguen Y."/>
        </authorList>
    </citation>
    <scope>NUCLEOTIDE SEQUENCE</scope>
    <source>
        <strain evidence="1">NC1722</strain>
    </source>
</reference>
<dbReference type="EMBL" id="JAINUG010000140">
    <property type="protein sequence ID" value="KAJ8393122.1"/>
    <property type="molecule type" value="Genomic_DNA"/>
</dbReference>
<proteinExistence type="predicted"/>
<name>A0AAD7RZ85_9TELE</name>
<keyword evidence="2" id="KW-1185">Reference proteome</keyword>
<sequence length="114" mass="12361">MGTDLPNNPTQVCNTRLSQVDKPHIGLQRLTFTWAQTTFAQAGTNPVQACNDSPPHASGSDTGHIHELKSGLISPLSPVLTRVHDQLWGLGGRQCRMRQRSGGATQRTHLSTPL</sequence>
<comment type="caution">
    <text evidence="1">The sequence shown here is derived from an EMBL/GenBank/DDBJ whole genome shotgun (WGS) entry which is preliminary data.</text>
</comment>
<accession>A0AAD7RZ85</accession>
<gene>
    <name evidence="1" type="ORF">AAFF_G00068050</name>
</gene>
<evidence type="ECO:0000313" key="1">
    <source>
        <dbReference type="EMBL" id="KAJ8393122.1"/>
    </source>
</evidence>
<protein>
    <submittedName>
        <fullName evidence="1">Uncharacterized protein</fullName>
    </submittedName>
</protein>
<organism evidence="1 2">
    <name type="scientific">Aldrovandia affinis</name>
    <dbReference type="NCBI Taxonomy" id="143900"/>
    <lineage>
        <taxon>Eukaryota</taxon>
        <taxon>Metazoa</taxon>
        <taxon>Chordata</taxon>
        <taxon>Craniata</taxon>
        <taxon>Vertebrata</taxon>
        <taxon>Euteleostomi</taxon>
        <taxon>Actinopterygii</taxon>
        <taxon>Neopterygii</taxon>
        <taxon>Teleostei</taxon>
        <taxon>Notacanthiformes</taxon>
        <taxon>Halosauridae</taxon>
        <taxon>Aldrovandia</taxon>
    </lineage>
</organism>
<dbReference type="AlphaFoldDB" id="A0AAD7RZ85"/>